<dbReference type="Pfam" id="PF16083">
    <property type="entry name" value="Phage_holin_3_3"/>
    <property type="match status" value="1"/>
</dbReference>
<evidence type="ECO:0000313" key="2">
    <source>
        <dbReference type="EMBL" id="MFC3847584.1"/>
    </source>
</evidence>
<evidence type="ECO:0000256" key="1">
    <source>
        <dbReference type="SAM" id="Phobius"/>
    </source>
</evidence>
<proteinExistence type="predicted"/>
<evidence type="ECO:0000313" key="3">
    <source>
        <dbReference type="Proteomes" id="UP001595783"/>
    </source>
</evidence>
<keyword evidence="1" id="KW-0472">Membrane</keyword>
<dbReference type="Proteomes" id="UP001595783">
    <property type="component" value="Unassembled WGS sequence"/>
</dbReference>
<name>A0ABV7ZH42_9HELI</name>
<dbReference type="EMBL" id="JBHRZO010000015">
    <property type="protein sequence ID" value="MFC3847584.1"/>
    <property type="molecule type" value="Genomic_DNA"/>
</dbReference>
<dbReference type="RefSeq" id="WP_104753030.1">
    <property type="nucleotide sequence ID" value="NZ_FZMF01000080.1"/>
</dbReference>
<protein>
    <submittedName>
        <fullName evidence="2">Phage holin family protein</fullName>
    </submittedName>
</protein>
<feature type="transmembrane region" description="Helical" evidence="1">
    <location>
        <begin position="12"/>
        <end position="29"/>
    </location>
</feature>
<reference evidence="3" key="1">
    <citation type="journal article" date="2019" name="Int. J. Syst. Evol. Microbiol.">
        <title>The Global Catalogue of Microorganisms (GCM) 10K type strain sequencing project: providing services to taxonomists for standard genome sequencing and annotation.</title>
        <authorList>
            <consortium name="The Broad Institute Genomics Platform"/>
            <consortium name="The Broad Institute Genome Sequencing Center for Infectious Disease"/>
            <person name="Wu L."/>
            <person name="Ma J."/>
        </authorList>
    </citation>
    <scope>NUCLEOTIDE SEQUENCE [LARGE SCALE GENOMIC DNA]</scope>
    <source>
        <strain evidence="3">CCUG 53816</strain>
    </source>
</reference>
<keyword evidence="3" id="KW-1185">Reference proteome</keyword>
<gene>
    <name evidence="2" type="ORF">ACFOPX_03410</name>
</gene>
<organism evidence="2 3">
    <name type="scientific">Helicobacter baculiformis</name>
    <dbReference type="NCBI Taxonomy" id="427351"/>
    <lineage>
        <taxon>Bacteria</taxon>
        <taxon>Pseudomonadati</taxon>
        <taxon>Campylobacterota</taxon>
        <taxon>Epsilonproteobacteria</taxon>
        <taxon>Campylobacterales</taxon>
        <taxon>Helicobacteraceae</taxon>
        <taxon>Helicobacter</taxon>
    </lineage>
</organism>
<feature type="transmembrane region" description="Helical" evidence="1">
    <location>
        <begin position="38"/>
        <end position="57"/>
    </location>
</feature>
<keyword evidence="1" id="KW-1133">Transmembrane helix</keyword>
<accession>A0ABV7ZH42</accession>
<dbReference type="InterPro" id="IPR032126">
    <property type="entry name" value="LydA_holin"/>
</dbReference>
<comment type="caution">
    <text evidence="2">The sequence shown here is derived from an EMBL/GenBank/DDBJ whole genome shotgun (WGS) entry which is preliminary data.</text>
</comment>
<keyword evidence="1" id="KW-0812">Transmembrane</keyword>
<sequence length="93" mass="10103">MDIAQLGELLQLLPIWLIGLLAGALNYFTNEKQSLKQAIGIVLTSSFVCSCVFAILSATDLPYLARVGMSASVGYFGIERALDILKNLINIKK</sequence>